<dbReference type="Pfam" id="PF03559">
    <property type="entry name" value="Hexose_dehydrat"/>
    <property type="match status" value="2"/>
</dbReference>
<dbReference type="InterPro" id="IPR038153">
    <property type="entry name" value="EvaA-like_sf"/>
</dbReference>
<accession>A0A7W3T9R7</accession>
<keyword evidence="3" id="KW-1185">Reference proteome</keyword>
<gene>
    <name evidence="2" type="ORF">FNQ90_00690</name>
</gene>
<dbReference type="GO" id="GO:0016829">
    <property type="term" value="F:lyase activity"/>
    <property type="evidence" value="ECO:0007669"/>
    <property type="project" value="InterPro"/>
</dbReference>
<dbReference type="RefSeq" id="WP_182604455.1">
    <property type="nucleotide sequence ID" value="NZ_VKHT01000009.1"/>
</dbReference>
<organism evidence="2 3">
    <name type="scientific">Streptomyces alkaliphilus</name>
    <dbReference type="NCBI Taxonomy" id="1472722"/>
    <lineage>
        <taxon>Bacteria</taxon>
        <taxon>Bacillati</taxon>
        <taxon>Actinomycetota</taxon>
        <taxon>Actinomycetes</taxon>
        <taxon>Kitasatosporales</taxon>
        <taxon>Streptomycetaceae</taxon>
        <taxon>Streptomyces</taxon>
    </lineage>
</organism>
<name>A0A7W3T9R7_9ACTN</name>
<evidence type="ECO:0000259" key="1">
    <source>
        <dbReference type="Pfam" id="PF03559"/>
    </source>
</evidence>
<dbReference type="EMBL" id="VKHT01000009">
    <property type="protein sequence ID" value="MBB0242660.1"/>
    <property type="molecule type" value="Genomic_DNA"/>
</dbReference>
<proteinExistence type="predicted"/>
<comment type="caution">
    <text evidence="2">The sequence shown here is derived from an EMBL/GenBank/DDBJ whole genome shotgun (WGS) entry which is preliminary data.</text>
</comment>
<sequence>MSTLLARVVTSARTATSSMSPDVDDWLAGRRGQPFESTPIPLDELTRCAGWRFAPGTGNLEHDSGRFFTVEGLHVRTNHGRVEEWWQPVLVQREIAILGILAKEFDGVLHFLLQAKMEPGNAGMVQLSPTVQATPSNYTRVHRGGRTPYVEYFTDPAGDRVLTDVLQSEQGAWFHLKRNRNVVVEVTGDVPPRDDFCWLTLGQIHALLQRRNIVNMDTRSVLGCLLGAAGGPVGGNGSDAASGHRGEPSGRLTMAEVLGWFTRRKSAQQLSARLVPMDSVVGWRREAGRIRREDDGGFSIVGVRARARTREVHGWEQPLLAPHGPTLAGLVVRSIGGRLHALVRAEALPGYLDTVELGPTVRFATDDLDRTPVEHRPEFLDHVLSASGTGSVRYDVVLSEEGGRFLHAETRYLVVEADDGFPLRVPPDFQWVTVEQLLSLVRHSYYLGVELRTLLLCLTGS</sequence>
<protein>
    <submittedName>
        <fullName evidence="2">NDP-hexose 2,3-dehydratase</fullName>
    </submittedName>
</protein>
<dbReference type="InterPro" id="IPR005212">
    <property type="entry name" value="EvaA-like"/>
</dbReference>
<evidence type="ECO:0000313" key="2">
    <source>
        <dbReference type="EMBL" id="MBB0242660.1"/>
    </source>
</evidence>
<feature type="domain" description="dTDP-4-dehydro-6-deoxy-alpha-D-glucopyranose 2,3-dehydratase" evidence="1">
    <location>
        <begin position="22"/>
        <end position="225"/>
    </location>
</feature>
<reference evidence="3" key="1">
    <citation type="submission" date="2019-10" db="EMBL/GenBank/DDBJ databases">
        <title>Streptomyces sp. nov., a novel actinobacterium isolated from alkaline environment.</title>
        <authorList>
            <person name="Golinska P."/>
        </authorList>
    </citation>
    <scope>NUCLEOTIDE SEQUENCE [LARGE SCALE GENOMIC DNA]</scope>
    <source>
        <strain evidence="3">DSM 42118</strain>
    </source>
</reference>
<dbReference type="AlphaFoldDB" id="A0A7W3T9R7"/>
<dbReference type="Gene3D" id="3.90.79.40">
    <property type="entry name" value="EvaA sugar 2,3-dehydratase subunit"/>
    <property type="match status" value="2"/>
</dbReference>
<dbReference type="Proteomes" id="UP000538929">
    <property type="component" value="Unassembled WGS sequence"/>
</dbReference>
<evidence type="ECO:0000313" key="3">
    <source>
        <dbReference type="Proteomes" id="UP000538929"/>
    </source>
</evidence>
<feature type="domain" description="dTDP-4-dehydro-6-deoxy-alpha-D-glucopyranose 2,3-dehydratase" evidence="1">
    <location>
        <begin position="255"/>
        <end position="458"/>
    </location>
</feature>